<sequence length="184" mass="19324">MTPAVRILDRLLTGVVAVLLLGGAAWTIGYGAGNRLARDAAARIDADFIGRLPEWPWWTTVSAAVGVVAVLVGAWWVLLHFRPRAVRAVTTGIGSVDLDRLADAAAADLGRHPAVQSAKAATRTAGGKSVVRITVGVAALTSSAQICRLARRCGAEVRRAAGDDVEFQLLVKRVSADKVRPALT</sequence>
<evidence type="ECO:0000256" key="1">
    <source>
        <dbReference type="SAM" id="Phobius"/>
    </source>
</evidence>
<feature type="transmembrane region" description="Helical" evidence="1">
    <location>
        <begin position="55"/>
        <end position="78"/>
    </location>
</feature>
<dbReference type="STRING" id="1502745.SAMN02799620_05888"/>
<gene>
    <name evidence="2" type="ORF">HZU40_23425</name>
    <name evidence="3" type="ORF">SAMN02799620_05888</name>
</gene>
<reference evidence="2 5" key="3">
    <citation type="submission" date="2020-07" db="EMBL/GenBank/DDBJ databases">
        <title>Draft genome sequence of four isobutane-metabolizing strains capable of cometabolically degrading diverse ether contaminants.</title>
        <authorList>
            <person name="Chen W."/>
            <person name="Faulkner N."/>
            <person name="Smith C."/>
            <person name="Hyman M."/>
        </authorList>
    </citation>
    <scope>NUCLEOTIDE SEQUENCE [LARGE SCALE GENOMIC DNA]</scope>
    <source>
        <strain evidence="2 5">2A</strain>
    </source>
</reference>
<evidence type="ECO:0000313" key="4">
    <source>
        <dbReference type="Proteomes" id="UP000199707"/>
    </source>
</evidence>
<accession>A0A1G4X044</accession>
<dbReference type="AlphaFoldDB" id="A0A1G4X044"/>
<evidence type="ECO:0000313" key="2">
    <source>
        <dbReference type="EMBL" id="QNJ91150.1"/>
    </source>
</evidence>
<dbReference type="RefSeq" id="WP_090364132.1">
    <property type="nucleotide sequence ID" value="NZ_CP059894.1"/>
</dbReference>
<reference evidence="3" key="2">
    <citation type="submission" date="2016-10" db="EMBL/GenBank/DDBJ databases">
        <authorList>
            <person name="de Groot N.N."/>
        </authorList>
    </citation>
    <scope>NUCLEOTIDE SEQUENCE [LARGE SCALE GENOMIC DNA]</scope>
    <source>
        <strain evidence="3">UNC267MFSha1.1M11</strain>
    </source>
</reference>
<proteinExistence type="predicted"/>
<reference evidence="4" key="1">
    <citation type="submission" date="2016-10" db="EMBL/GenBank/DDBJ databases">
        <authorList>
            <person name="Varghese N."/>
            <person name="Submissions S."/>
        </authorList>
    </citation>
    <scope>NUCLEOTIDE SEQUENCE [LARGE SCALE GENOMIC DNA]</scope>
    <source>
        <strain evidence="4">UNC267MFSha1.1M11</strain>
    </source>
</reference>
<keyword evidence="1" id="KW-0472">Membrane</keyword>
<dbReference type="EMBL" id="FMUB01000017">
    <property type="protein sequence ID" value="SCX33276.1"/>
    <property type="molecule type" value="Genomic_DNA"/>
</dbReference>
<dbReference type="Proteomes" id="UP000515498">
    <property type="component" value="Chromosome"/>
</dbReference>
<dbReference type="Proteomes" id="UP000199707">
    <property type="component" value="Unassembled WGS sequence"/>
</dbReference>
<organism evidence="3 4">
    <name type="scientific">Mycolicibacterium fluoranthenivorans</name>
    <dbReference type="NCBI Taxonomy" id="258505"/>
    <lineage>
        <taxon>Bacteria</taxon>
        <taxon>Bacillati</taxon>
        <taxon>Actinomycetota</taxon>
        <taxon>Actinomycetes</taxon>
        <taxon>Mycobacteriales</taxon>
        <taxon>Mycobacteriaceae</taxon>
        <taxon>Mycolicibacterium</taxon>
    </lineage>
</organism>
<evidence type="ECO:0008006" key="6">
    <source>
        <dbReference type="Google" id="ProtNLM"/>
    </source>
</evidence>
<protein>
    <recommendedName>
        <fullName evidence="6">Alkaline shock response membrane anchor protein AmaP</fullName>
    </recommendedName>
</protein>
<dbReference type="EMBL" id="CP059894">
    <property type="protein sequence ID" value="QNJ91150.1"/>
    <property type="molecule type" value="Genomic_DNA"/>
</dbReference>
<keyword evidence="1" id="KW-1133">Transmembrane helix</keyword>
<keyword evidence="1" id="KW-0812">Transmembrane</keyword>
<evidence type="ECO:0000313" key="5">
    <source>
        <dbReference type="Proteomes" id="UP000515498"/>
    </source>
</evidence>
<evidence type="ECO:0000313" key="3">
    <source>
        <dbReference type="EMBL" id="SCX33276.1"/>
    </source>
</evidence>
<name>A0A1G4X044_9MYCO</name>
<dbReference type="KEGG" id="mflu:HZU40_23425"/>